<sequence>MDTRIKNISLATYNCKNVIRLSDCVRKLCRVADIIALQETWLLPHDVAYLGQLHTDFAYTGKSAVDTSAGVLIGRPYGGFALLWRKSAFSKVSVLSCNSDRITSIKIEHADRSLLVISDSGINLIEFTACLSHIIAISENSVKESVYVLGDFNAHPLISQTNFQPFVCSKRGHVLTWNCYQRILIRLRVLLMVTDAQRSKLAIGYEFDDSLKT</sequence>
<gene>
    <name evidence="2" type="ORF">LSINAPIS_LOCUS9478</name>
</gene>
<reference evidence="2 3" key="1">
    <citation type="submission" date="2017-07" db="EMBL/GenBank/DDBJ databases">
        <authorList>
            <person name="Talla V."/>
            <person name="Backstrom N."/>
        </authorList>
    </citation>
    <scope>NUCLEOTIDE SEQUENCE [LARGE SCALE GENOMIC DNA]</scope>
</reference>
<name>A0A5E4QNE9_9NEOP</name>
<protein>
    <recommendedName>
        <fullName evidence="1">Endonuclease/exonuclease/phosphatase domain-containing protein</fullName>
    </recommendedName>
</protein>
<accession>A0A5E4QNE9</accession>
<organism evidence="2 3">
    <name type="scientific">Leptidea sinapis</name>
    <dbReference type="NCBI Taxonomy" id="189913"/>
    <lineage>
        <taxon>Eukaryota</taxon>
        <taxon>Metazoa</taxon>
        <taxon>Ecdysozoa</taxon>
        <taxon>Arthropoda</taxon>
        <taxon>Hexapoda</taxon>
        <taxon>Insecta</taxon>
        <taxon>Pterygota</taxon>
        <taxon>Neoptera</taxon>
        <taxon>Endopterygota</taxon>
        <taxon>Lepidoptera</taxon>
        <taxon>Glossata</taxon>
        <taxon>Ditrysia</taxon>
        <taxon>Papilionoidea</taxon>
        <taxon>Pieridae</taxon>
        <taxon>Dismorphiinae</taxon>
        <taxon>Leptidea</taxon>
    </lineage>
</organism>
<evidence type="ECO:0000313" key="2">
    <source>
        <dbReference type="EMBL" id="VVC98392.1"/>
    </source>
</evidence>
<dbReference type="AlphaFoldDB" id="A0A5E4QNE9"/>
<evidence type="ECO:0000313" key="3">
    <source>
        <dbReference type="Proteomes" id="UP000324832"/>
    </source>
</evidence>
<feature type="domain" description="Endonuclease/exonuclease/phosphatase" evidence="1">
    <location>
        <begin position="11"/>
        <end position="156"/>
    </location>
</feature>
<dbReference type="SUPFAM" id="SSF56219">
    <property type="entry name" value="DNase I-like"/>
    <property type="match status" value="1"/>
</dbReference>
<dbReference type="Proteomes" id="UP000324832">
    <property type="component" value="Unassembled WGS sequence"/>
</dbReference>
<dbReference type="GO" id="GO:0003824">
    <property type="term" value="F:catalytic activity"/>
    <property type="evidence" value="ECO:0007669"/>
    <property type="project" value="InterPro"/>
</dbReference>
<dbReference type="EMBL" id="FZQP02003523">
    <property type="protein sequence ID" value="VVC98392.1"/>
    <property type="molecule type" value="Genomic_DNA"/>
</dbReference>
<dbReference type="InterPro" id="IPR005135">
    <property type="entry name" value="Endo/exonuclease/phosphatase"/>
</dbReference>
<dbReference type="InterPro" id="IPR036691">
    <property type="entry name" value="Endo/exonu/phosph_ase_sf"/>
</dbReference>
<evidence type="ECO:0000259" key="1">
    <source>
        <dbReference type="Pfam" id="PF03372"/>
    </source>
</evidence>
<keyword evidence="3" id="KW-1185">Reference proteome</keyword>
<proteinExistence type="predicted"/>
<dbReference type="Gene3D" id="3.60.10.10">
    <property type="entry name" value="Endonuclease/exonuclease/phosphatase"/>
    <property type="match status" value="1"/>
</dbReference>
<dbReference type="Pfam" id="PF03372">
    <property type="entry name" value="Exo_endo_phos"/>
    <property type="match status" value="1"/>
</dbReference>